<keyword evidence="1" id="KW-1133">Transmembrane helix</keyword>
<dbReference type="AlphaFoldDB" id="A0A6C0CIF0"/>
<keyword evidence="1" id="KW-0472">Membrane</keyword>
<sequence length="137" mass="16249">MWSNEEEDECRQLIVRIDEKLKEKNTEVHQLHLSLYHNYLILRNWSIFTLIQASILFFFNFGLGTILSIQSIDLAILILLFARFEVSGKNVKWQRAFKMRNAIHSARETIQADLEAGKERKTSSWQEYRTNLPIHIQ</sequence>
<evidence type="ECO:0000256" key="1">
    <source>
        <dbReference type="SAM" id="Phobius"/>
    </source>
</evidence>
<proteinExistence type="predicted"/>
<evidence type="ECO:0000313" key="2">
    <source>
        <dbReference type="EMBL" id="QHT03434.1"/>
    </source>
</evidence>
<keyword evidence="1" id="KW-0812">Transmembrane</keyword>
<reference evidence="2" key="1">
    <citation type="journal article" date="2020" name="Nature">
        <title>Giant virus diversity and host interactions through global metagenomics.</title>
        <authorList>
            <person name="Schulz F."/>
            <person name="Roux S."/>
            <person name="Paez-Espino D."/>
            <person name="Jungbluth S."/>
            <person name="Walsh D.A."/>
            <person name="Denef V.J."/>
            <person name="McMahon K.D."/>
            <person name="Konstantinidis K.T."/>
            <person name="Eloe-Fadrosh E.A."/>
            <person name="Kyrpides N.C."/>
            <person name="Woyke T."/>
        </authorList>
    </citation>
    <scope>NUCLEOTIDE SEQUENCE</scope>
    <source>
        <strain evidence="2">GVMAG-M-3300021079-18</strain>
    </source>
</reference>
<name>A0A6C0CIF0_9ZZZZ</name>
<accession>A0A6C0CIF0</accession>
<feature type="transmembrane region" description="Helical" evidence="1">
    <location>
        <begin position="40"/>
        <end position="59"/>
    </location>
</feature>
<organism evidence="2">
    <name type="scientific">viral metagenome</name>
    <dbReference type="NCBI Taxonomy" id="1070528"/>
    <lineage>
        <taxon>unclassified sequences</taxon>
        <taxon>metagenomes</taxon>
        <taxon>organismal metagenomes</taxon>
    </lineage>
</organism>
<protein>
    <submittedName>
        <fullName evidence="2">Uncharacterized protein</fullName>
    </submittedName>
</protein>
<dbReference type="EMBL" id="MN739411">
    <property type="protein sequence ID" value="QHT03434.1"/>
    <property type="molecule type" value="Genomic_DNA"/>
</dbReference>